<keyword evidence="10" id="KW-0408">Iron</keyword>
<feature type="transmembrane region" description="Helical" evidence="15">
    <location>
        <begin position="50"/>
        <end position="70"/>
    </location>
</feature>
<gene>
    <name evidence="17" type="ORF">GALMADRAFT_61389</name>
</gene>
<sequence>MHQAESTSVKSTGPDKRPIWWSMITLLTMVHFTAVLGMYYLPPWSVTRETLWLCFITCVMAGFGVTIGYHRLYSHRAFRATFGVRIILTILGTAACQGSIKWWCLRHRMHHVRLFSLLISIRRLLKRLPPSYAPSKGLFYAHIGWLFHKPTYERMEMIERDDLMKDPIPLTFFLGFVCPALLGSLWHETMAGFVWGGLVARLISALAHWKGLQPYSDEDTSKSNFILALFTAGEGNHNFSMQINFFHQHSFPHDFRSGPSSTDWDPSKWIIVALQQLGLVSGLRRASDNDLVQAVHYMKNKNKLDTTEPEVNTWEGEIWNIDRVKRFAREKTGRCIILIDGFAVDVTPYLGEHPGGATLLRKYSVGSQDNIDVWHQANWAFFGGANNHSRTARRRMQELRVAKLVD</sequence>
<feature type="domain" description="Cytochrome b5 heme-binding" evidence="16">
    <location>
        <begin position="316"/>
        <end position="405"/>
    </location>
</feature>
<accession>A0A067TCZ8</accession>
<evidence type="ECO:0000256" key="12">
    <source>
        <dbReference type="ARBA" id="ARBA00023136"/>
    </source>
</evidence>
<dbReference type="GO" id="GO:0004768">
    <property type="term" value="F:stearoyl-CoA 9-desaturase activity"/>
    <property type="evidence" value="ECO:0007669"/>
    <property type="project" value="TreeGrafter"/>
</dbReference>
<keyword evidence="4" id="KW-0349">Heme</keyword>
<keyword evidence="13 14" id="KW-0275">Fatty acid biosynthesis</keyword>
<evidence type="ECO:0000256" key="6">
    <source>
        <dbReference type="ARBA" id="ARBA00022723"/>
    </source>
</evidence>
<dbReference type="GO" id="GO:0020037">
    <property type="term" value="F:heme binding"/>
    <property type="evidence" value="ECO:0007669"/>
    <property type="project" value="InterPro"/>
</dbReference>
<dbReference type="PROSITE" id="PS00191">
    <property type="entry name" value="CYTOCHROME_B5_1"/>
    <property type="match status" value="1"/>
</dbReference>
<dbReference type="SUPFAM" id="SSF55856">
    <property type="entry name" value="Cytochrome b5-like heme/steroid binding domain"/>
    <property type="match status" value="1"/>
</dbReference>
<name>A0A067TCZ8_GALM3</name>
<evidence type="ECO:0000256" key="1">
    <source>
        <dbReference type="ARBA" id="ARBA00004141"/>
    </source>
</evidence>
<evidence type="ECO:0000313" key="18">
    <source>
        <dbReference type="Proteomes" id="UP000027222"/>
    </source>
</evidence>
<keyword evidence="8 15" id="KW-1133">Transmembrane helix</keyword>
<dbReference type="EMBL" id="KL142371">
    <property type="protein sequence ID" value="KDR81080.1"/>
    <property type="molecule type" value="Genomic_DNA"/>
</dbReference>
<dbReference type="HOGENOM" id="CLU_027359_3_0_1"/>
<keyword evidence="9 14" id="KW-0560">Oxidoreductase</keyword>
<evidence type="ECO:0000256" key="15">
    <source>
        <dbReference type="SAM" id="Phobius"/>
    </source>
</evidence>
<dbReference type="PANTHER" id="PTHR11351:SF31">
    <property type="entry name" value="DESATURASE 1, ISOFORM A-RELATED"/>
    <property type="match status" value="1"/>
</dbReference>
<evidence type="ECO:0000256" key="9">
    <source>
        <dbReference type="ARBA" id="ARBA00023002"/>
    </source>
</evidence>
<comment type="cofactor">
    <cofactor evidence="14">
        <name>Fe(2+)</name>
        <dbReference type="ChEBI" id="CHEBI:29033"/>
    </cofactor>
</comment>
<evidence type="ECO:0000313" key="17">
    <source>
        <dbReference type="EMBL" id="KDR81080.1"/>
    </source>
</evidence>
<dbReference type="InterPro" id="IPR018506">
    <property type="entry name" value="Cyt_B5_heme-BS"/>
</dbReference>
<feature type="transmembrane region" description="Helical" evidence="15">
    <location>
        <begin position="167"/>
        <end position="186"/>
    </location>
</feature>
<dbReference type="OrthoDB" id="10260134at2759"/>
<keyword evidence="18" id="KW-1185">Reference proteome</keyword>
<organism evidence="17 18">
    <name type="scientific">Galerina marginata (strain CBS 339.88)</name>
    <dbReference type="NCBI Taxonomy" id="685588"/>
    <lineage>
        <taxon>Eukaryota</taxon>
        <taxon>Fungi</taxon>
        <taxon>Dikarya</taxon>
        <taxon>Basidiomycota</taxon>
        <taxon>Agaricomycotina</taxon>
        <taxon>Agaricomycetes</taxon>
        <taxon>Agaricomycetidae</taxon>
        <taxon>Agaricales</taxon>
        <taxon>Agaricineae</taxon>
        <taxon>Strophariaceae</taxon>
        <taxon>Galerina</taxon>
    </lineage>
</organism>
<feature type="transmembrane region" description="Helical" evidence="15">
    <location>
        <begin position="20"/>
        <end position="41"/>
    </location>
</feature>
<dbReference type="AlphaFoldDB" id="A0A067TCZ8"/>
<proteinExistence type="inferred from homology"/>
<feature type="transmembrane region" description="Helical" evidence="15">
    <location>
        <begin position="82"/>
        <end position="104"/>
    </location>
</feature>
<dbReference type="GO" id="GO:0005506">
    <property type="term" value="F:iron ion binding"/>
    <property type="evidence" value="ECO:0007669"/>
    <property type="project" value="TreeGrafter"/>
</dbReference>
<dbReference type="PROSITE" id="PS50255">
    <property type="entry name" value="CYTOCHROME_B5_2"/>
    <property type="match status" value="1"/>
</dbReference>
<evidence type="ECO:0000256" key="14">
    <source>
        <dbReference type="RuleBase" id="RU000581"/>
    </source>
</evidence>
<evidence type="ECO:0000256" key="13">
    <source>
        <dbReference type="ARBA" id="ARBA00023160"/>
    </source>
</evidence>
<dbReference type="Gene3D" id="3.10.120.10">
    <property type="entry name" value="Cytochrome b5-like heme/steroid binding domain"/>
    <property type="match status" value="1"/>
</dbReference>
<dbReference type="InterPro" id="IPR001199">
    <property type="entry name" value="Cyt_B5-like_heme/steroid-bd"/>
</dbReference>
<evidence type="ECO:0000256" key="10">
    <source>
        <dbReference type="ARBA" id="ARBA00023004"/>
    </source>
</evidence>
<reference evidence="18" key="1">
    <citation type="journal article" date="2014" name="Proc. Natl. Acad. Sci. U.S.A.">
        <title>Extensive sampling of basidiomycete genomes demonstrates inadequacy of the white-rot/brown-rot paradigm for wood decay fungi.</title>
        <authorList>
            <person name="Riley R."/>
            <person name="Salamov A.A."/>
            <person name="Brown D.W."/>
            <person name="Nagy L.G."/>
            <person name="Floudas D."/>
            <person name="Held B.W."/>
            <person name="Levasseur A."/>
            <person name="Lombard V."/>
            <person name="Morin E."/>
            <person name="Otillar R."/>
            <person name="Lindquist E.A."/>
            <person name="Sun H."/>
            <person name="LaButti K.M."/>
            <person name="Schmutz J."/>
            <person name="Jabbour D."/>
            <person name="Luo H."/>
            <person name="Baker S.E."/>
            <person name="Pisabarro A.G."/>
            <person name="Walton J.D."/>
            <person name="Blanchette R.A."/>
            <person name="Henrissat B."/>
            <person name="Martin F."/>
            <person name="Cullen D."/>
            <person name="Hibbett D.S."/>
            <person name="Grigoriev I.V."/>
        </authorList>
    </citation>
    <scope>NUCLEOTIDE SEQUENCE [LARGE SCALE GENOMIC DNA]</scope>
    <source>
        <strain evidence="18">CBS 339.88</strain>
    </source>
</reference>
<evidence type="ECO:0000256" key="5">
    <source>
        <dbReference type="ARBA" id="ARBA00022692"/>
    </source>
</evidence>
<evidence type="ECO:0000256" key="8">
    <source>
        <dbReference type="ARBA" id="ARBA00022989"/>
    </source>
</evidence>
<keyword evidence="11" id="KW-0443">Lipid metabolism</keyword>
<evidence type="ECO:0000256" key="2">
    <source>
        <dbReference type="ARBA" id="ARBA00009295"/>
    </source>
</evidence>
<dbReference type="CDD" id="cd03505">
    <property type="entry name" value="Delta9-FADS-like"/>
    <property type="match status" value="1"/>
</dbReference>
<evidence type="ECO:0000259" key="16">
    <source>
        <dbReference type="PROSITE" id="PS50255"/>
    </source>
</evidence>
<dbReference type="PANTHER" id="PTHR11351">
    <property type="entry name" value="ACYL-COA DESATURASE"/>
    <property type="match status" value="1"/>
</dbReference>
<keyword evidence="7" id="KW-0276">Fatty acid metabolism</keyword>
<evidence type="ECO:0000256" key="3">
    <source>
        <dbReference type="ARBA" id="ARBA00022516"/>
    </source>
</evidence>
<keyword evidence="5 14" id="KW-0812">Transmembrane</keyword>
<evidence type="ECO:0000256" key="4">
    <source>
        <dbReference type="ARBA" id="ARBA00022617"/>
    </source>
</evidence>
<dbReference type="InterPro" id="IPR036400">
    <property type="entry name" value="Cyt_B5-like_heme/steroid_sf"/>
</dbReference>
<protein>
    <recommendedName>
        <fullName evidence="16">Cytochrome b5 heme-binding domain-containing protein</fullName>
    </recommendedName>
</protein>
<keyword evidence="6" id="KW-0479">Metal-binding</keyword>
<dbReference type="STRING" id="685588.A0A067TCZ8"/>
<comment type="similarity">
    <text evidence="2 14">Belongs to the fatty acid desaturase type 1 family.</text>
</comment>
<dbReference type="InterPro" id="IPR015876">
    <property type="entry name" value="Acyl-CoA_DS"/>
</dbReference>
<dbReference type="Proteomes" id="UP000027222">
    <property type="component" value="Unassembled WGS sequence"/>
</dbReference>
<dbReference type="GO" id="GO:0005789">
    <property type="term" value="C:endoplasmic reticulum membrane"/>
    <property type="evidence" value="ECO:0007669"/>
    <property type="project" value="TreeGrafter"/>
</dbReference>
<dbReference type="GO" id="GO:0006636">
    <property type="term" value="P:unsaturated fatty acid biosynthetic process"/>
    <property type="evidence" value="ECO:0007669"/>
    <property type="project" value="TreeGrafter"/>
</dbReference>
<evidence type="ECO:0000256" key="11">
    <source>
        <dbReference type="ARBA" id="ARBA00023098"/>
    </source>
</evidence>
<keyword evidence="12 15" id="KW-0472">Membrane</keyword>
<comment type="subcellular location">
    <subcellularLocation>
        <location evidence="1">Membrane</location>
        <topology evidence="1">Multi-pass membrane protein</topology>
    </subcellularLocation>
</comment>
<keyword evidence="3 14" id="KW-0444">Lipid biosynthesis</keyword>
<comment type="domain">
    <text evidence="14">The histidine box domains are involved in binding the catalytic metal ions.</text>
</comment>
<dbReference type="PRINTS" id="PR00075">
    <property type="entry name" value="FACDDSATRASE"/>
</dbReference>
<evidence type="ECO:0000256" key="7">
    <source>
        <dbReference type="ARBA" id="ARBA00022832"/>
    </source>
</evidence>